<feature type="transmembrane region" description="Helical" evidence="9">
    <location>
        <begin position="189"/>
        <end position="209"/>
    </location>
</feature>
<reference evidence="11 12" key="1">
    <citation type="submission" date="2019-09" db="EMBL/GenBank/DDBJ databases">
        <authorList>
            <person name="Chandra G."/>
            <person name="Truman W A."/>
        </authorList>
    </citation>
    <scope>NUCLEOTIDE SEQUENCE [LARGE SCALE GENOMIC DNA]</scope>
    <source>
        <strain evidence="11">PS718</strain>
    </source>
</reference>
<keyword evidence="4" id="KW-1003">Cell membrane</keyword>
<proteinExistence type="predicted"/>
<evidence type="ECO:0000256" key="3">
    <source>
        <dbReference type="ARBA" id="ARBA00022449"/>
    </source>
</evidence>
<feature type="transmembrane region" description="Helical" evidence="9">
    <location>
        <begin position="159"/>
        <end position="177"/>
    </location>
</feature>
<feature type="domain" description="Cation/H+ exchanger transmembrane" evidence="10">
    <location>
        <begin position="339"/>
        <end position="437"/>
    </location>
</feature>
<feature type="transmembrane region" description="Helical" evidence="9">
    <location>
        <begin position="233"/>
        <end position="255"/>
    </location>
</feature>
<dbReference type="Pfam" id="PF00999">
    <property type="entry name" value="Na_H_Exchanger"/>
    <property type="match status" value="2"/>
</dbReference>
<dbReference type="GO" id="GO:1902600">
    <property type="term" value="P:proton transmembrane transport"/>
    <property type="evidence" value="ECO:0007669"/>
    <property type="project" value="InterPro"/>
</dbReference>
<evidence type="ECO:0000256" key="9">
    <source>
        <dbReference type="SAM" id="Phobius"/>
    </source>
</evidence>
<feature type="domain" description="Cation/H+ exchanger transmembrane" evidence="10">
    <location>
        <begin position="16"/>
        <end position="269"/>
    </location>
</feature>
<keyword evidence="5 9" id="KW-0812">Transmembrane</keyword>
<dbReference type="AlphaFoldDB" id="A0A5E7CVN9"/>
<evidence type="ECO:0000256" key="6">
    <source>
        <dbReference type="ARBA" id="ARBA00022989"/>
    </source>
</evidence>
<keyword evidence="6 9" id="KW-1133">Transmembrane helix</keyword>
<protein>
    <recommendedName>
        <fullName evidence="10">Cation/H+ exchanger transmembrane domain-containing protein</fullName>
    </recommendedName>
</protein>
<evidence type="ECO:0000313" key="12">
    <source>
        <dbReference type="Proteomes" id="UP000325375"/>
    </source>
</evidence>
<gene>
    <name evidence="11" type="ORF">PS718_03059</name>
</gene>
<evidence type="ECO:0000313" key="11">
    <source>
        <dbReference type="EMBL" id="VVO06078.1"/>
    </source>
</evidence>
<evidence type="ECO:0000256" key="7">
    <source>
        <dbReference type="ARBA" id="ARBA00023065"/>
    </source>
</evidence>
<dbReference type="Proteomes" id="UP000325375">
    <property type="component" value="Unassembled WGS sequence"/>
</dbReference>
<dbReference type="PANTHER" id="PTHR32507">
    <property type="entry name" value="NA(+)/H(+) ANTIPORTER 1"/>
    <property type="match status" value="1"/>
</dbReference>
<dbReference type="Gene3D" id="1.20.1530.20">
    <property type="match status" value="1"/>
</dbReference>
<feature type="transmembrane region" description="Helical" evidence="9">
    <location>
        <begin position="381"/>
        <end position="401"/>
    </location>
</feature>
<keyword evidence="7" id="KW-0406">Ion transport</keyword>
<feature type="transmembrane region" description="Helical" evidence="9">
    <location>
        <begin position="350"/>
        <end position="369"/>
    </location>
</feature>
<name>A0A5E7CVN9_PSEFL</name>
<feature type="transmembrane region" description="Helical" evidence="9">
    <location>
        <begin position="92"/>
        <end position="115"/>
    </location>
</feature>
<feature type="transmembrane region" description="Helical" evidence="9">
    <location>
        <begin position="416"/>
        <end position="436"/>
    </location>
</feature>
<dbReference type="EMBL" id="CABVHX010000011">
    <property type="protein sequence ID" value="VVO06078.1"/>
    <property type="molecule type" value="Genomic_DNA"/>
</dbReference>
<feature type="transmembrane region" description="Helical" evidence="9">
    <location>
        <begin position="325"/>
        <end position="344"/>
    </location>
</feature>
<organism evidence="11 12">
    <name type="scientific">Pseudomonas fluorescens</name>
    <dbReference type="NCBI Taxonomy" id="294"/>
    <lineage>
        <taxon>Bacteria</taxon>
        <taxon>Pseudomonadati</taxon>
        <taxon>Pseudomonadota</taxon>
        <taxon>Gammaproteobacteria</taxon>
        <taxon>Pseudomonadales</taxon>
        <taxon>Pseudomonadaceae</taxon>
        <taxon>Pseudomonas</taxon>
    </lineage>
</organism>
<dbReference type="GO" id="GO:0015297">
    <property type="term" value="F:antiporter activity"/>
    <property type="evidence" value="ECO:0007669"/>
    <property type="project" value="UniProtKB-KW"/>
</dbReference>
<dbReference type="InterPro" id="IPR038770">
    <property type="entry name" value="Na+/solute_symporter_sf"/>
</dbReference>
<comment type="subcellular location">
    <subcellularLocation>
        <location evidence="1">Cell membrane</location>
        <topology evidence="1">Multi-pass membrane protein</topology>
    </subcellularLocation>
</comment>
<keyword evidence="8 9" id="KW-0472">Membrane</keyword>
<keyword evidence="2" id="KW-0813">Transport</keyword>
<dbReference type="RefSeq" id="WP_150603569.1">
    <property type="nucleotide sequence ID" value="NZ_CABVHX010000011.1"/>
</dbReference>
<evidence type="ECO:0000259" key="10">
    <source>
        <dbReference type="Pfam" id="PF00999"/>
    </source>
</evidence>
<dbReference type="InterPro" id="IPR006153">
    <property type="entry name" value="Cation/H_exchanger_TM"/>
</dbReference>
<dbReference type="PANTHER" id="PTHR32507:SF8">
    <property type="entry name" value="CNH1P"/>
    <property type="match status" value="1"/>
</dbReference>
<sequence>MSFTVWVAVLGAVLLTLALTSSYLRWMPVTTSAVCLLLGVAIGPSGLDLLKLSLEDASLWMEHLTEVAVLFSLFVCGLKLRLPLRDKRWRIAFGLAGPVMVLTIAGVCLLLHWGLQLPWGPSLLIGAILAPTDPVLAALVQVNDARDVDSVRFGLSGEAGLNDGIAFPFVILGLLLLQGDSSTGLWQDWFLRSVLWAVPAGLLTGYWMGRGIGRVTLSLRIHNEDSTLSPNDYLALALIALAYVVAEAIGGYGFLSVFAAGLGLRQVEVQSTGAGQPPAEHLVQPVVGHLNAEPQHAVHGDTERLEDSQVAAGIMMGDMLSFGGLVERAMEVFLVTLLGVVLIAHWDWRALLIGGVLFCLIRPLCVALMPWGSLLEGRQRLLIGWFGIRGIGSLFYLFYALNHGLSDSVATLCTDLTLSVVALSILLHGISTQPILARYEQRKKRFPQQPQKNRQPL</sequence>
<evidence type="ECO:0000256" key="4">
    <source>
        <dbReference type="ARBA" id="ARBA00022475"/>
    </source>
</evidence>
<accession>A0A5E7CVN9</accession>
<feature type="transmembrane region" description="Helical" evidence="9">
    <location>
        <begin position="57"/>
        <end position="80"/>
    </location>
</feature>
<keyword evidence="3" id="KW-0050">Antiport</keyword>
<evidence type="ECO:0000256" key="8">
    <source>
        <dbReference type="ARBA" id="ARBA00023136"/>
    </source>
</evidence>
<evidence type="ECO:0000256" key="5">
    <source>
        <dbReference type="ARBA" id="ARBA00022692"/>
    </source>
</evidence>
<dbReference type="GO" id="GO:0005886">
    <property type="term" value="C:plasma membrane"/>
    <property type="evidence" value="ECO:0007669"/>
    <property type="project" value="UniProtKB-SubCell"/>
</dbReference>
<evidence type="ECO:0000256" key="2">
    <source>
        <dbReference type="ARBA" id="ARBA00022448"/>
    </source>
</evidence>
<evidence type="ECO:0000256" key="1">
    <source>
        <dbReference type="ARBA" id="ARBA00004651"/>
    </source>
</evidence>